<dbReference type="RefSeq" id="WP_091816302.1">
    <property type="nucleotide sequence ID" value="NZ_FNNE01000009.1"/>
</dbReference>
<feature type="domain" description="Carboxymuconolactone decarboxylase-like" evidence="1">
    <location>
        <begin position="41"/>
        <end position="117"/>
    </location>
</feature>
<dbReference type="InterPro" id="IPR003779">
    <property type="entry name" value="CMD-like"/>
</dbReference>
<keyword evidence="2" id="KW-0575">Peroxidase</keyword>
<dbReference type="SUPFAM" id="SSF69118">
    <property type="entry name" value="AhpD-like"/>
    <property type="match status" value="1"/>
</dbReference>
<proteinExistence type="predicted"/>
<name>A0A1H3BV42_9GAMM</name>
<dbReference type="STRING" id="488533.SAMN04487960_109178"/>
<keyword evidence="3" id="KW-1185">Reference proteome</keyword>
<dbReference type="GO" id="GO:0051920">
    <property type="term" value="F:peroxiredoxin activity"/>
    <property type="evidence" value="ECO:0007669"/>
    <property type="project" value="InterPro"/>
</dbReference>
<dbReference type="InterPro" id="IPR029032">
    <property type="entry name" value="AhpD-like"/>
</dbReference>
<sequence length="189" mass="20065">MTRIQTPDINSLPTRSQELLGEVKKKLGSVPNLFALLGNSPQALSSYLNLGENLGTGSLGPALQERIALSVAEFNGCEYCLAAHSLIGEKIAGLTNDEIIAARQGRSADSRSQAVLSFVQEVLKTRGHVADESLEAIRRAGISDGEVAEIAANIAHNVLTNYFNNVARTGLDFPRVPALAEVGIQSSKP</sequence>
<accession>A0A1H3BV42</accession>
<evidence type="ECO:0000259" key="1">
    <source>
        <dbReference type="Pfam" id="PF02627"/>
    </source>
</evidence>
<dbReference type="PANTHER" id="PTHR35446">
    <property type="entry name" value="SI:CH211-175M2.5"/>
    <property type="match status" value="1"/>
</dbReference>
<keyword evidence="2" id="KW-0560">Oxidoreductase</keyword>
<protein>
    <submittedName>
        <fullName evidence="2">Uncharacterized peroxidase-related enzyme</fullName>
    </submittedName>
</protein>
<gene>
    <name evidence="2" type="ORF">SAMN04487960_109178</name>
</gene>
<reference evidence="2 3" key="1">
    <citation type="submission" date="2016-10" db="EMBL/GenBank/DDBJ databases">
        <authorList>
            <person name="de Groot N.N."/>
        </authorList>
    </citation>
    <scope>NUCLEOTIDE SEQUENCE [LARGE SCALE GENOMIC DNA]</scope>
    <source>
        <strain evidence="2 3">CGMCC 1.7059</strain>
    </source>
</reference>
<dbReference type="PANTHER" id="PTHR35446:SF3">
    <property type="entry name" value="CMD DOMAIN-CONTAINING PROTEIN"/>
    <property type="match status" value="1"/>
</dbReference>
<dbReference type="NCBIfam" id="TIGR00778">
    <property type="entry name" value="ahpD_dom"/>
    <property type="match status" value="1"/>
</dbReference>
<dbReference type="Gene3D" id="1.20.1290.10">
    <property type="entry name" value="AhpD-like"/>
    <property type="match status" value="1"/>
</dbReference>
<dbReference type="OrthoDB" id="9808310at2"/>
<evidence type="ECO:0000313" key="2">
    <source>
        <dbReference type="EMBL" id="SDX45900.1"/>
    </source>
</evidence>
<dbReference type="InterPro" id="IPR004675">
    <property type="entry name" value="AhpD_core"/>
</dbReference>
<organism evidence="2 3">
    <name type="scientific">Marinobacter mobilis</name>
    <dbReference type="NCBI Taxonomy" id="488533"/>
    <lineage>
        <taxon>Bacteria</taxon>
        <taxon>Pseudomonadati</taxon>
        <taxon>Pseudomonadota</taxon>
        <taxon>Gammaproteobacteria</taxon>
        <taxon>Pseudomonadales</taxon>
        <taxon>Marinobacteraceae</taxon>
        <taxon>Marinobacter</taxon>
    </lineage>
</organism>
<evidence type="ECO:0000313" key="3">
    <source>
        <dbReference type="Proteomes" id="UP000199675"/>
    </source>
</evidence>
<dbReference type="Proteomes" id="UP000199675">
    <property type="component" value="Unassembled WGS sequence"/>
</dbReference>
<dbReference type="EMBL" id="FNNE01000009">
    <property type="protein sequence ID" value="SDX45900.1"/>
    <property type="molecule type" value="Genomic_DNA"/>
</dbReference>
<dbReference type="Pfam" id="PF02627">
    <property type="entry name" value="CMD"/>
    <property type="match status" value="1"/>
</dbReference>
<dbReference type="AlphaFoldDB" id="A0A1H3BV42"/>